<keyword evidence="2" id="KW-1185">Reference proteome</keyword>
<accession>A0AAW9PVZ8</accession>
<evidence type="ECO:0000313" key="2">
    <source>
        <dbReference type="Proteomes" id="UP001333818"/>
    </source>
</evidence>
<comment type="caution">
    <text evidence="1">The sequence shown here is derived from an EMBL/GenBank/DDBJ whole genome shotgun (WGS) entry which is preliminary data.</text>
</comment>
<reference evidence="1" key="1">
    <citation type="submission" date="2024-01" db="EMBL/GenBank/DDBJ databases">
        <title>Bank of Algae and Cyanobacteria of the Azores (BACA) strain genomes.</title>
        <authorList>
            <person name="Luz R."/>
            <person name="Cordeiro R."/>
            <person name="Fonseca A."/>
            <person name="Goncalves V."/>
        </authorList>
    </citation>
    <scope>NUCLEOTIDE SEQUENCE</scope>
    <source>
        <strain evidence="1">BACA0141</strain>
    </source>
</reference>
<dbReference type="Proteomes" id="UP001333818">
    <property type="component" value="Unassembled WGS sequence"/>
</dbReference>
<name>A0AAW9PVZ8_9CYAN</name>
<dbReference type="AlphaFoldDB" id="A0AAW9PVZ8"/>
<organism evidence="1 2">
    <name type="scientific">Tumidithrix elongata BACA0141</name>
    <dbReference type="NCBI Taxonomy" id="2716417"/>
    <lineage>
        <taxon>Bacteria</taxon>
        <taxon>Bacillati</taxon>
        <taxon>Cyanobacteriota</taxon>
        <taxon>Cyanophyceae</taxon>
        <taxon>Pseudanabaenales</taxon>
        <taxon>Pseudanabaenaceae</taxon>
        <taxon>Tumidithrix</taxon>
        <taxon>Tumidithrix elongata</taxon>
    </lineage>
</organism>
<sequence length="134" mass="15592">MKTLILGITSLAIANIFAIPAYADLSIGTSFSSGNTRVIIQYGTPSQYGSYDPYDRYSRHHSHHRENYYQNVVPIYRQPNYSYHQIPNPYSLPTNTNLYNRSIVETQVSPSPRSVYIYEGNPNSYHRHHRYYSH</sequence>
<gene>
    <name evidence="1" type="ORF">V2H45_07255</name>
</gene>
<evidence type="ECO:0000313" key="1">
    <source>
        <dbReference type="EMBL" id="MEE3716538.1"/>
    </source>
</evidence>
<proteinExistence type="predicted"/>
<protein>
    <submittedName>
        <fullName evidence="1">Uncharacterized protein</fullName>
    </submittedName>
</protein>
<dbReference type="EMBL" id="JAZBJZ010000021">
    <property type="protein sequence ID" value="MEE3716538.1"/>
    <property type="molecule type" value="Genomic_DNA"/>
</dbReference>
<dbReference type="RefSeq" id="WP_330482966.1">
    <property type="nucleotide sequence ID" value="NZ_JAZBJZ010000021.1"/>
</dbReference>